<dbReference type="InterPro" id="IPR045584">
    <property type="entry name" value="Pilin-like"/>
</dbReference>
<organism evidence="1 2">
    <name type="scientific">Candidatus Scatousia excrementigallinarum</name>
    <dbReference type="NCBI Taxonomy" id="2840935"/>
    <lineage>
        <taxon>Bacteria</taxon>
        <taxon>Candidatus Scatousia</taxon>
    </lineage>
</organism>
<protein>
    <submittedName>
        <fullName evidence="1">Type II secretion system protein</fullName>
    </submittedName>
</protein>
<dbReference type="EMBL" id="DVIU01000165">
    <property type="protein sequence ID" value="HIS36660.1"/>
    <property type="molecule type" value="Genomic_DNA"/>
</dbReference>
<reference evidence="1" key="2">
    <citation type="journal article" date="2021" name="PeerJ">
        <title>Extensive microbial diversity within the chicken gut microbiome revealed by metagenomics and culture.</title>
        <authorList>
            <person name="Gilroy R."/>
            <person name="Ravi A."/>
            <person name="Getino M."/>
            <person name="Pursley I."/>
            <person name="Horton D.L."/>
            <person name="Alikhan N.F."/>
            <person name="Baker D."/>
            <person name="Gharbi K."/>
            <person name="Hall N."/>
            <person name="Watson M."/>
            <person name="Adriaenssens E.M."/>
            <person name="Foster-Nyarko E."/>
            <person name="Jarju S."/>
            <person name="Secka A."/>
            <person name="Antonio M."/>
            <person name="Oren A."/>
            <person name="Chaudhuri R.R."/>
            <person name="La Ragione R."/>
            <person name="Hildebrand F."/>
            <person name="Pallen M.J."/>
        </authorList>
    </citation>
    <scope>NUCLEOTIDE SEQUENCE</scope>
    <source>
        <strain evidence="1">6276</strain>
    </source>
</reference>
<dbReference type="AlphaFoldDB" id="A0A9D1F017"/>
<evidence type="ECO:0000313" key="2">
    <source>
        <dbReference type="Proteomes" id="UP000823928"/>
    </source>
</evidence>
<evidence type="ECO:0000313" key="1">
    <source>
        <dbReference type="EMBL" id="HIS36660.1"/>
    </source>
</evidence>
<dbReference type="Proteomes" id="UP000823928">
    <property type="component" value="Unassembled WGS sequence"/>
</dbReference>
<reference evidence="1" key="1">
    <citation type="submission" date="2020-10" db="EMBL/GenBank/DDBJ databases">
        <authorList>
            <person name="Gilroy R."/>
        </authorList>
    </citation>
    <scope>NUCLEOTIDE SEQUENCE</scope>
    <source>
        <strain evidence="1">6276</strain>
    </source>
</reference>
<accession>A0A9D1F017</accession>
<dbReference type="NCBIfam" id="TIGR02532">
    <property type="entry name" value="IV_pilin_GFxxxE"/>
    <property type="match status" value="1"/>
</dbReference>
<comment type="caution">
    <text evidence="1">The sequence shown here is derived from an EMBL/GenBank/DDBJ whole genome shotgun (WGS) entry which is preliminary data.</text>
</comment>
<gene>
    <name evidence="1" type="ORF">IAC10_08540</name>
</gene>
<dbReference type="Gene3D" id="3.30.700.10">
    <property type="entry name" value="Glycoprotein, Type 4 Pilin"/>
    <property type="match status" value="1"/>
</dbReference>
<dbReference type="InterPro" id="IPR012902">
    <property type="entry name" value="N_methyl_site"/>
</dbReference>
<name>A0A9D1F017_9BACT</name>
<dbReference type="SUPFAM" id="SSF54523">
    <property type="entry name" value="Pili subunits"/>
    <property type="match status" value="1"/>
</dbReference>
<proteinExistence type="predicted"/>
<sequence>MKKFAFTLAEVLITLGIIGIVAAMTLPAIIQKQQEKVTVTKVKEAYSIISQAYFRAIEENGGDISTWDCAKYTTVTGGACVVDEFKKFLNFISDREERPNDSIPYSLNLQPINNNAHYKNLYSLTLANGFILKFASSYHSCDTYKNWDVAEIEKFRCAIYVDINGEKGPNALGRDVFTFKIHKNTISPAGNVTEPYYYFDRVCKINAQNEFWDGGVNGMSCTGWVIANENLEYLHCTGLSYKRNTKCK</sequence>